<evidence type="ECO:0000259" key="3">
    <source>
        <dbReference type="SMART" id="SM00829"/>
    </source>
</evidence>
<dbReference type="Gene3D" id="3.90.180.10">
    <property type="entry name" value="Medium-chain alcohol dehydrogenases, catalytic domain"/>
    <property type="match status" value="1"/>
</dbReference>
<dbReference type="OrthoDB" id="9787435at2"/>
<dbReference type="Proteomes" id="UP000053557">
    <property type="component" value="Unassembled WGS sequence"/>
</dbReference>
<gene>
    <name evidence="4" type="ORF">ATW55_08255</name>
</gene>
<organism evidence="4 5">
    <name type="scientific">Ferroacidibacillus organovorans</name>
    <dbReference type="NCBI Taxonomy" id="1765683"/>
    <lineage>
        <taxon>Bacteria</taxon>
        <taxon>Bacillati</taxon>
        <taxon>Bacillota</taxon>
        <taxon>Bacilli</taxon>
        <taxon>Bacillales</taxon>
        <taxon>Alicyclobacillaceae</taxon>
        <taxon>Ferroacidibacillus</taxon>
    </lineage>
</organism>
<dbReference type="InterPro" id="IPR036291">
    <property type="entry name" value="NAD(P)-bd_dom_sf"/>
</dbReference>
<reference evidence="4 5" key="1">
    <citation type="submission" date="2015-12" db="EMBL/GenBank/DDBJ databases">
        <title>Draft genome sequence of Acidibacillus ferrooxidans ITV001, isolated from a chalcopyrite acid mine drainage site in Brazil.</title>
        <authorList>
            <person name="Dall'Agnol H."/>
            <person name="Nancucheo I."/>
            <person name="Johnson B."/>
            <person name="Oliveira R."/>
            <person name="Leite L."/>
            <person name="Pylro V."/>
            <person name="Nunes G.L."/>
            <person name="Tzotzos G."/>
            <person name="Fernandes G.R."/>
            <person name="Dutra J."/>
            <person name="Orellana S.C."/>
            <person name="Oliveira G."/>
        </authorList>
    </citation>
    <scope>NUCLEOTIDE SEQUENCE [LARGE SCALE GENOMIC DNA]</scope>
    <source>
        <strain evidence="5">ITV01</strain>
    </source>
</reference>
<dbReference type="InterPro" id="IPR014189">
    <property type="entry name" value="Quinone_OxRdtase_PIG3"/>
</dbReference>
<dbReference type="Gene3D" id="3.40.50.720">
    <property type="entry name" value="NAD(P)-binding Rossmann-like Domain"/>
    <property type="match status" value="1"/>
</dbReference>
<dbReference type="GO" id="GO:0016651">
    <property type="term" value="F:oxidoreductase activity, acting on NAD(P)H"/>
    <property type="evidence" value="ECO:0007669"/>
    <property type="project" value="TreeGrafter"/>
</dbReference>
<keyword evidence="2" id="KW-0560">Oxidoreductase</keyword>
<accession>A0A117SYE0</accession>
<keyword evidence="5" id="KW-1185">Reference proteome</keyword>
<dbReference type="InterPro" id="IPR013154">
    <property type="entry name" value="ADH-like_N"/>
</dbReference>
<dbReference type="Pfam" id="PF00107">
    <property type="entry name" value="ADH_zinc_N"/>
    <property type="match status" value="1"/>
</dbReference>
<dbReference type="InterPro" id="IPR011032">
    <property type="entry name" value="GroES-like_sf"/>
</dbReference>
<dbReference type="GO" id="GO:0070402">
    <property type="term" value="F:NADPH binding"/>
    <property type="evidence" value="ECO:0007669"/>
    <property type="project" value="TreeGrafter"/>
</dbReference>
<dbReference type="RefSeq" id="WP_067712664.1">
    <property type="nucleotide sequence ID" value="NZ_LPVJ01000009.1"/>
</dbReference>
<dbReference type="EMBL" id="LPVJ01000009">
    <property type="protein sequence ID" value="KUO96798.1"/>
    <property type="molecule type" value="Genomic_DNA"/>
</dbReference>
<evidence type="ECO:0000313" key="4">
    <source>
        <dbReference type="EMBL" id="KUO96798.1"/>
    </source>
</evidence>
<dbReference type="SUPFAM" id="SSF51735">
    <property type="entry name" value="NAD(P)-binding Rossmann-fold domains"/>
    <property type="match status" value="1"/>
</dbReference>
<keyword evidence="1" id="KW-0521">NADP</keyword>
<dbReference type="PANTHER" id="PTHR48106">
    <property type="entry name" value="QUINONE OXIDOREDUCTASE PIG3-RELATED"/>
    <property type="match status" value="1"/>
</dbReference>
<dbReference type="CDD" id="cd05276">
    <property type="entry name" value="p53_inducible_oxidoreductase"/>
    <property type="match status" value="1"/>
</dbReference>
<dbReference type="InterPro" id="IPR020843">
    <property type="entry name" value="ER"/>
</dbReference>
<dbReference type="NCBIfam" id="TIGR02824">
    <property type="entry name" value="quinone_pig3"/>
    <property type="match status" value="1"/>
</dbReference>
<dbReference type="SUPFAM" id="SSF50129">
    <property type="entry name" value="GroES-like"/>
    <property type="match status" value="1"/>
</dbReference>
<dbReference type="AlphaFoldDB" id="A0A117SYE0"/>
<evidence type="ECO:0000313" key="5">
    <source>
        <dbReference type="Proteomes" id="UP000053557"/>
    </source>
</evidence>
<dbReference type="PANTHER" id="PTHR48106:SF18">
    <property type="entry name" value="QUINONE OXIDOREDUCTASE PIG3"/>
    <property type="match status" value="1"/>
</dbReference>
<dbReference type="InterPro" id="IPR013149">
    <property type="entry name" value="ADH-like_C"/>
</dbReference>
<evidence type="ECO:0000256" key="1">
    <source>
        <dbReference type="ARBA" id="ARBA00022857"/>
    </source>
</evidence>
<name>A0A117SYE0_9BACL</name>
<feature type="domain" description="Enoyl reductase (ER)" evidence="3">
    <location>
        <begin position="10"/>
        <end position="324"/>
    </location>
</feature>
<proteinExistence type="predicted"/>
<dbReference type="Pfam" id="PF08240">
    <property type="entry name" value="ADH_N"/>
    <property type="match status" value="1"/>
</dbReference>
<evidence type="ECO:0000256" key="2">
    <source>
        <dbReference type="ARBA" id="ARBA00023002"/>
    </source>
</evidence>
<comment type="caution">
    <text evidence="4">The sequence shown here is derived from an EMBL/GenBank/DDBJ whole genome shotgun (WGS) entry which is preliminary data.</text>
</comment>
<dbReference type="SMART" id="SM00829">
    <property type="entry name" value="PKS_ER"/>
    <property type="match status" value="1"/>
</dbReference>
<protein>
    <submittedName>
        <fullName evidence="4">NADPH:quinone oxidoreductase</fullName>
    </submittedName>
</protein>
<sequence length="327" mass="35413">MRAIGYDHPGDPSVLKLITCDSPQLRPNHVRVAVRATALNRADLLQRRGLYPPPPGESEILGLEMSGVVCELGEGVTRFALGDKVCALLPGGGYSEEVVVHEDMLAYIPNSLSFEQAAAIPEVFLTAYSNLFWLGQFQAGQSILIHAGASGVGTATIQLVKQMNGRSIVTAGSVKKLTFCTELGADQVFNYHNGSFVDAVQSFTNGCGVHVIFDFVGAPYLTQNLSSLAIDGKLILIGTMGGNTAQNIDLGLLLRKRLQILGTALRSRTLEQKIALTRSFFSYATPLFEKGDLRPIIDRVFDWRDAADAHAYMETNQNIGKIVLTIT</sequence>